<evidence type="ECO:0000256" key="4">
    <source>
        <dbReference type="ARBA" id="ARBA00023098"/>
    </source>
</evidence>
<dbReference type="PANTHER" id="PTHR10807:SF128">
    <property type="entry name" value="PHOSPHATIDYLINOSITOL-3,5-BISPHOSPHATE 3-PHOSPHATASE"/>
    <property type="match status" value="1"/>
</dbReference>
<sequence length="696" mass="81276">MSGRGFLEVENKKPFKQRSLSLEDLFEYAKSRELKERKESIPTTTNNIPKMKVSVDDTLIVNSNRPHLSYTSDDFDDTSDTDKEISQELSVLTPLSAPDQSFPSNALLSSTDEQEHSSILRPSLTSRDKLSVTRANIPMREGEVLYFKTDEASVVYMNPFGNPVTGYFYITDYKVYFKGNEQDQSTNLQIPLGCVNHVEKVGGKRSRGEYAYGLEIHCKDFRSILLALKLTTEYSRNDIVNMICKLAFIFNSPPGQFFAFRYKPTYPGKYHDGWALADIEKDYQRLKIANGKWRFTSANQNYQLCDTYSKTLVVPASVSDEALRLTTAFRSRNRIPVLSWLKSNGACICRSSQPLPGSLNRRNRDDEQYLQSIMRTNPQTHMIYIFDARPKVNAQANTMKGGGYEQDDNYQNMHITFLDIPNIHVMRESQRKLYELCFNGVDNTNWYTKLEDTRWLEYIRLILDSTNKIVQAVDRDAATVLVHCSDGWDRTAQLTSLAQLLLDPYYRTIEGFEVLIQKEWLSFGHKFNDRIGHGKKNHLDEQRSPIFLQFIDCVWQMIMQFPFDFEFNEKFLLTILQHLYSCLFATFLYNCERERTIFYPVQNFTESLWTYINCQKNLYTNVLYQPQLAQRVLHPVASIRKLDLWTNYYIQWNPRMKPQEAEVERCKELEEIIKVLKKKCSQLEDELHKRKTVEDV</sequence>
<evidence type="ECO:0000256" key="3">
    <source>
        <dbReference type="ARBA" id="ARBA00012903"/>
    </source>
</evidence>
<dbReference type="GO" id="GO:0005737">
    <property type="term" value="C:cytoplasm"/>
    <property type="evidence" value="ECO:0007669"/>
    <property type="project" value="TreeGrafter"/>
</dbReference>
<keyword evidence="4" id="KW-0443">Lipid metabolism</keyword>
<feature type="binding site" evidence="6">
    <location>
        <begin position="484"/>
        <end position="490"/>
    </location>
    <ligand>
        <name>substrate</name>
    </ligand>
</feature>
<evidence type="ECO:0000259" key="8">
    <source>
        <dbReference type="PROSITE" id="PS51339"/>
    </source>
</evidence>
<comment type="subcellular location">
    <subcellularLocation>
        <location evidence="1">Endomembrane system</location>
        <topology evidence="1">Peripheral membrane protein</topology>
    </subcellularLocation>
</comment>
<dbReference type="EC" id="3.1.3.95" evidence="3"/>
<feature type="coiled-coil region" evidence="7">
    <location>
        <begin position="659"/>
        <end position="686"/>
    </location>
</feature>
<protein>
    <recommendedName>
        <fullName evidence="3">phosphatidylinositol-3,5-bisphosphate 3-phosphatase</fullName>
        <ecNumber evidence="3">3.1.3.95</ecNumber>
    </recommendedName>
</protein>
<keyword evidence="10" id="KW-1185">Reference proteome</keyword>
<dbReference type="InterPro" id="IPR016130">
    <property type="entry name" value="Tyr_Pase_AS"/>
</dbReference>
<keyword evidence="7" id="KW-0175">Coiled coil</keyword>
<dbReference type="PANTHER" id="PTHR10807">
    <property type="entry name" value="MYOTUBULARIN-RELATED"/>
    <property type="match status" value="1"/>
</dbReference>
<comment type="caution">
    <text evidence="9">The sequence shown here is derived from an EMBL/GenBank/DDBJ whole genome shotgun (WGS) entry which is preliminary data.</text>
</comment>
<evidence type="ECO:0000313" key="10">
    <source>
        <dbReference type="Proteomes" id="UP001165289"/>
    </source>
</evidence>
<evidence type="ECO:0000313" key="9">
    <source>
        <dbReference type="EMBL" id="KAI6651666.1"/>
    </source>
</evidence>
<dbReference type="InterPro" id="IPR004182">
    <property type="entry name" value="GRAM"/>
</dbReference>
<dbReference type="AlphaFoldDB" id="A0AAV7JRZ3"/>
<dbReference type="Gene3D" id="2.30.29.30">
    <property type="entry name" value="Pleckstrin-homology domain (PH domain)/Phosphotyrosine-binding domain (PTB)"/>
    <property type="match status" value="1"/>
</dbReference>
<reference evidence="9 10" key="1">
    <citation type="journal article" date="2023" name="BMC Biol.">
        <title>The compact genome of the sponge Oopsacas minuta (Hexactinellida) is lacking key metazoan core genes.</title>
        <authorList>
            <person name="Santini S."/>
            <person name="Schenkelaars Q."/>
            <person name="Jourda C."/>
            <person name="Duchesne M."/>
            <person name="Belahbib H."/>
            <person name="Rocher C."/>
            <person name="Selva M."/>
            <person name="Riesgo A."/>
            <person name="Vervoort M."/>
            <person name="Leys S.P."/>
            <person name="Kodjabachian L."/>
            <person name="Le Bivic A."/>
            <person name="Borchiellini C."/>
            <person name="Claverie J.M."/>
            <person name="Renard E."/>
        </authorList>
    </citation>
    <scope>NUCLEOTIDE SEQUENCE [LARGE SCALE GENOMIC DNA]</scope>
    <source>
        <strain evidence="9">SPO-2</strain>
    </source>
</reference>
<comment type="similarity">
    <text evidence="2">Belongs to the protein-tyrosine phosphatase family. Non-receptor class myotubularin subfamily.</text>
</comment>
<dbReference type="InterPro" id="IPR011993">
    <property type="entry name" value="PH-like_dom_sf"/>
</dbReference>
<dbReference type="EMBL" id="JAKMXF010000302">
    <property type="protein sequence ID" value="KAI6651666.1"/>
    <property type="molecule type" value="Genomic_DNA"/>
</dbReference>
<dbReference type="GO" id="GO:0016020">
    <property type="term" value="C:membrane"/>
    <property type="evidence" value="ECO:0007669"/>
    <property type="project" value="TreeGrafter"/>
</dbReference>
<evidence type="ECO:0000256" key="7">
    <source>
        <dbReference type="SAM" id="Coils"/>
    </source>
</evidence>
<feature type="active site" description="Phosphocysteine intermediate" evidence="5">
    <location>
        <position position="484"/>
    </location>
</feature>
<dbReference type="Pfam" id="PF02893">
    <property type="entry name" value="GRAM"/>
    <property type="match status" value="1"/>
</dbReference>
<feature type="binding site" evidence="6">
    <location>
        <begin position="397"/>
        <end position="400"/>
    </location>
    <ligand>
        <name>substrate</name>
    </ligand>
</feature>
<dbReference type="InterPro" id="IPR003595">
    <property type="entry name" value="Tyr_Pase_cat"/>
</dbReference>
<evidence type="ECO:0000256" key="1">
    <source>
        <dbReference type="ARBA" id="ARBA00004184"/>
    </source>
</evidence>
<feature type="domain" description="Myotubularin phosphatase" evidence="8">
    <location>
        <begin position="273"/>
        <end position="649"/>
    </location>
</feature>
<dbReference type="InterPro" id="IPR010569">
    <property type="entry name" value="Myotubularin-like_Pase_dom"/>
</dbReference>
<proteinExistence type="inferred from homology"/>
<dbReference type="GO" id="GO:0052629">
    <property type="term" value="F:phosphatidylinositol-3,5-bisphosphate 3-phosphatase activity"/>
    <property type="evidence" value="ECO:0007669"/>
    <property type="project" value="UniProtKB-EC"/>
</dbReference>
<dbReference type="PROSITE" id="PS00383">
    <property type="entry name" value="TYR_PHOSPHATASE_1"/>
    <property type="match status" value="1"/>
</dbReference>
<dbReference type="GO" id="GO:0004438">
    <property type="term" value="F:phosphatidylinositol-3-phosphate phosphatase activity"/>
    <property type="evidence" value="ECO:0007669"/>
    <property type="project" value="TreeGrafter"/>
</dbReference>
<dbReference type="Proteomes" id="UP001165289">
    <property type="component" value="Unassembled WGS sequence"/>
</dbReference>
<feature type="binding site" evidence="6">
    <location>
        <begin position="422"/>
        <end position="423"/>
    </location>
    <ligand>
        <name>substrate</name>
    </ligand>
</feature>
<evidence type="ECO:0000256" key="5">
    <source>
        <dbReference type="PIRSR" id="PIRSR630564-1"/>
    </source>
</evidence>
<dbReference type="GO" id="GO:0012505">
    <property type="term" value="C:endomembrane system"/>
    <property type="evidence" value="ECO:0007669"/>
    <property type="project" value="UniProtKB-SubCell"/>
</dbReference>
<dbReference type="SUPFAM" id="SSF52799">
    <property type="entry name" value="(Phosphotyrosine protein) phosphatases II"/>
    <property type="match status" value="1"/>
</dbReference>
<dbReference type="SUPFAM" id="SSF50729">
    <property type="entry name" value="PH domain-like"/>
    <property type="match status" value="1"/>
</dbReference>
<gene>
    <name evidence="9" type="ORF">LOD99_4914</name>
</gene>
<evidence type="ECO:0000256" key="6">
    <source>
        <dbReference type="PIRSR" id="PIRSR630564-2"/>
    </source>
</evidence>
<dbReference type="CDD" id="cd14507">
    <property type="entry name" value="PTP-MTM-like"/>
    <property type="match status" value="1"/>
</dbReference>
<dbReference type="GO" id="GO:0046856">
    <property type="term" value="P:phosphatidylinositol dephosphorylation"/>
    <property type="evidence" value="ECO:0007669"/>
    <property type="project" value="TreeGrafter"/>
</dbReference>
<dbReference type="PROSITE" id="PS51339">
    <property type="entry name" value="PPASE_MYOTUBULARIN"/>
    <property type="match status" value="1"/>
</dbReference>
<dbReference type="InterPro" id="IPR029021">
    <property type="entry name" value="Prot-tyrosine_phosphatase-like"/>
</dbReference>
<dbReference type="SMART" id="SM00404">
    <property type="entry name" value="PTPc_motif"/>
    <property type="match status" value="1"/>
</dbReference>
<evidence type="ECO:0000256" key="2">
    <source>
        <dbReference type="ARBA" id="ARBA00007471"/>
    </source>
</evidence>
<accession>A0AAV7JRZ3</accession>
<dbReference type="Pfam" id="PF06602">
    <property type="entry name" value="Myotub-related"/>
    <property type="match status" value="1"/>
</dbReference>
<dbReference type="InterPro" id="IPR030564">
    <property type="entry name" value="Myotubularin"/>
</dbReference>
<organism evidence="9 10">
    <name type="scientific">Oopsacas minuta</name>
    <dbReference type="NCBI Taxonomy" id="111878"/>
    <lineage>
        <taxon>Eukaryota</taxon>
        <taxon>Metazoa</taxon>
        <taxon>Porifera</taxon>
        <taxon>Hexactinellida</taxon>
        <taxon>Hexasterophora</taxon>
        <taxon>Lyssacinosida</taxon>
        <taxon>Leucopsacidae</taxon>
        <taxon>Oopsacas</taxon>
    </lineage>
</organism>
<name>A0AAV7JRZ3_9METZ</name>